<dbReference type="SUPFAM" id="SSF51717">
    <property type="entry name" value="Dihydropteroate synthetase-like"/>
    <property type="match status" value="1"/>
</dbReference>
<evidence type="ECO:0000313" key="12">
    <source>
        <dbReference type="EMBL" id="KRN46900.1"/>
    </source>
</evidence>
<evidence type="ECO:0000256" key="4">
    <source>
        <dbReference type="ARBA" id="ARBA00009503"/>
    </source>
</evidence>
<evidence type="ECO:0000256" key="9">
    <source>
        <dbReference type="ARBA" id="ARBA00022842"/>
    </source>
</evidence>
<dbReference type="NCBIfam" id="TIGR01496">
    <property type="entry name" value="DHPS"/>
    <property type="match status" value="1"/>
</dbReference>
<evidence type="ECO:0000256" key="3">
    <source>
        <dbReference type="ARBA" id="ARBA00004763"/>
    </source>
</evidence>
<dbReference type="GO" id="GO:0004156">
    <property type="term" value="F:dihydropteroate synthase activity"/>
    <property type="evidence" value="ECO:0007669"/>
    <property type="project" value="UniProtKB-EC"/>
</dbReference>
<keyword evidence="10" id="KW-0289">Folate biosynthesis</keyword>
<dbReference type="PROSITE" id="PS00792">
    <property type="entry name" value="DHPS_1"/>
    <property type="match status" value="1"/>
</dbReference>
<comment type="cofactor">
    <cofactor evidence="2">
        <name>Mg(2+)</name>
        <dbReference type="ChEBI" id="CHEBI:18420"/>
    </cofactor>
</comment>
<protein>
    <recommendedName>
        <fullName evidence="6">Dihydropteroate synthase</fullName>
        <ecNumber evidence="5">2.5.1.15</ecNumber>
    </recommendedName>
    <alternativeName>
        <fullName evidence="11">Dihydropteroate pyrophosphorylase</fullName>
    </alternativeName>
</protein>
<evidence type="ECO:0000256" key="6">
    <source>
        <dbReference type="ARBA" id="ARBA00016919"/>
    </source>
</evidence>
<dbReference type="PROSITE" id="PS50972">
    <property type="entry name" value="PTERIN_BINDING"/>
    <property type="match status" value="1"/>
</dbReference>
<evidence type="ECO:0000256" key="5">
    <source>
        <dbReference type="ARBA" id="ARBA00012458"/>
    </source>
</evidence>
<evidence type="ECO:0000256" key="1">
    <source>
        <dbReference type="ARBA" id="ARBA00000012"/>
    </source>
</evidence>
<evidence type="ECO:0000256" key="11">
    <source>
        <dbReference type="ARBA" id="ARBA00030193"/>
    </source>
</evidence>
<dbReference type="EMBL" id="JQBM01000001">
    <property type="protein sequence ID" value="KRN46900.1"/>
    <property type="molecule type" value="Genomic_DNA"/>
</dbReference>
<reference evidence="12 13" key="1">
    <citation type="journal article" date="2015" name="Genome Announc.">
        <title>Expanding the biotechnology potential of lactobacilli through comparative genomics of 213 strains and associated genera.</title>
        <authorList>
            <person name="Sun Z."/>
            <person name="Harris H.M."/>
            <person name="McCann A."/>
            <person name="Guo C."/>
            <person name="Argimon S."/>
            <person name="Zhang W."/>
            <person name="Yang X."/>
            <person name="Jeffery I.B."/>
            <person name="Cooney J.C."/>
            <person name="Kagawa T.F."/>
            <person name="Liu W."/>
            <person name="Song Y."/>
            <person name="Salvetti E."/>
            <person name="Wrobel A."/>
            <person name="Rasinkangas P."/>
            <person name="Parkhill J."/>
            <person name="Rea M.C."/>
            <person name="O'Sullivan O."/>
            <person name="Ritari J."/>
            <person name="Douillard F.P."/>
            <person name="Paul Ross R."/>
            <person name="Yang R."/>
            <person name="Briner A.E."/>
            <person name="Felis G.E."/>
            <person name="de Vos W.M."/>
            <person name="Barrangou R."/>
            <person name="Klaenhammer T.R."/>
            <person name="Caufield P.W."/>
            <person name="Cui Y."/>
            <person name="Zhang H."/>
            <person name="O'Toole P.W."/>
        </authorList>
    </citation>
    <scope>NUCLEOTIDE SEQUENCE [LARGE SCALE GENOMIC DNA]</scope>
    <source>
        <strain evidence="12 13">DSM 20410</strain>
    </source>
</reference>
<dbReference type="InterPro" id="IPR011005">
    <property type="entry name" value="Dihydropteroate_synth-like_sf"/>
</dbReference>
<comment type="similarity">
    <text evidence="4">Belongs to the DHPS family.</text>
</comment>
<dbReference type="OrthoDB" id="9811744at2"/>
<evidence type="ECO:0000313" key="13">
    <source>
        <dbReference type="Proteomes" id="UP000051992"/>
    </source>
</evidence>
<gene>
    <name evidence="12" type="ORF">IV50_GL000164</name>
</gene>
<dbReference type="InterPro" id="IPR000489">
    <property type="entry name" value="Pterin-binding_dom"/>
</dbReference>
<dbReference type="UniPathway" id="UPA00077">
    <property type="reaction ID" value="UER00156"/>
</dbReference>
<dbReference type="GO" id="GO:0046872">
    <property type="term" value="F:metal ion binding"/>
    <property type="evidence" value="ECO:0007669"/>
    <property type="project" value="UniProtKB-KW"/>
</dbReference>
<evidence type="ECO:0000256" key="7">
    <source>
        <dbReference type="ARBA" id="ARBA00022679"/>
    </source>
</evidence>
<accession>A0A0R2HBU2</accession>
<comment type="pathway">
    <text evidence="3">Cofactor biosynthesis; tetrahydrofolate biosynthesis; 7,8-dihydrofolate from 2-amino-4-hydroxy-6-hydroxymethyl-7,8-dihydropteridine diphosphate and 4-aminobenzoate: step 1/2.</text>
</comment>
<proteinExistence type="inferred from homology"/>
<evidence type="ECO:0000256" key="2">
    <source>
        <dbReference type="ARBA" id="ARBA00001946"/>
    </source>
</evidence>
<keyword evidence="8" id="KW-0479">Metal-binding</keyword>
<sequence length="371" mass="41189">MKISLLTSQNAQNSGEQLLVQQATLNQELVIVFKDIEDAQRQRLVALSQQYYVNFTESGTTLTGIFDGPALSQFIEALADQPAFDDLRKIQSDHAITWQAGRYTYDLTHSGLVYAILNTTPDSFYDGGQYFNMDDVMAHVSAMIAQGADIIEVGGQSTRPGYTEISSEDEIARIMPFIKAIQKTFPDIAIAVDTYKPDVMRAVIDAGVDIINDINGFTDDPTKLTLMHDSKVGMVSMLNRRLMDEPISYANIIETFHDQINAFKQADIDLKRVSLDPGVGFSTVGNLNNDLGLIHGIKQLNQFHLPVMAAVSNKSYLQKLLGLAKDDRVTMTLITEALLYTDGNRIIRVHNVEETAQMRQLLDQIAGSYLA</sequence>
<evidence type="ECO:0000256" key="10">
    <source>
        <dbReference type="ARBA" id="ARBA00022909"/>
    </source>
</evidence>
<keyword evidence="9" id="KW-0460">Magnesium</keyword>
<dbReference type="PANTHER" id="PTHR20941:SF1">
    <property type="entry name" value="FOLIC ACID SYNTHESIS PROTEIN FOL1"/>
    <property type="match status" value="1"/>
</dbReference>
<organism evidence="12 13">
    <name type="scientific">Weissella viridescens</name>
    <name type="common">Lactobacillus viridescens</name>
    <dbReference type="NCBI Taxonomy" id="1629"/>
    <lineage>
        <taxon>Bacteria</taxon>
        <taxon>Bacillati</taxon>
        <taxon>Bacillota</taxon>
        <taxon>Bacilli</taxon>
        <taxon>Lactobacillales</taxon>
        <taxon>Lactobacillaceae</taxon>
        <taxon>Weissella</taxon>
    </lineage>
</organism>
<dbReference type="Pfam" id="PF00809">
    <property type="entry name" value="Pterin_bind"/>
    <property type="match status" value="1"/>
</dbReference>
<dbReference type="AlphaFoldDB" id="A0A0R2HBU2"/>
<dbReference type="InterPro" id="IPR006390">
    <property type="entry name" value="DHP_synth_dom"/>
</dbReference>
<dbReference type="GO" id="GO:0046656">
    <property type="term" value="P:folic acid biosynthetic process"/>
    <property type="evidence" value="ECO:0007669"/>
    <property type="project" value="UniProtKB-KW"/>
</dbReference>
<dbReference type="Gene3D" id="3.20.20.20">
    <property type="entry name" value="Dihydropteroate synthase-like"/>
    <property type="match status" value="1"/>
</dbReference>
<keyword evidence="13" id="KW-1185">Reference proteome</keyword>
<name>A0A0R2HBU2_WEIVI</name>
<comment type="caution">
    <text evidence="12">The sequence shown here is derived from an EMBL/GenBank/DDBJ whole genome shotgun (WGS) entry which is preliminary data.</text>
</comment>
<dbReference type="GO" id="GO:0005829">
    <property type="term" value="C:cytosol"/>
    <property type="evidence" value="ECO:0007669"/>
    <property type="project" value="TreeGrafter"/>
</dbReference>
<dbReference type="PANTHER" id="PTHR20941">
    <property type="entry name" value="FOLATE SYNTHESIS PROTEINS"/>
    <property type="match status" value="1"/>
</dbReference>
<dbReference type="RefSeq" id="WP_057743676.1">
    <property type="nucleotide sequence ID" value="NZ_BJLU01000001.1"/>
</dbReference>
<comment type="catalytic activity">
    <reaction evidence="1">
        <text>(7,8-dihydropterin-6-yl)methyl diphosphate + 4-aminobenzoate = 7,8-dihydropteroate + diphosphate</text>
        <dbReference type="Rhea" id="RHEA:19949"/>
        <dbReference type="ChEBI" id="CHEBI:17836"/>
        <dbReference type="ChEBI" id="CHEBI:17839"/>
        <dbReference type="ChEBI" id="CHEBI:33019"/>
        <dbReference type="ChEBI" id="CHEBI:72950"/>
        <dbReference type="EC" id="2.5.1.15"/>
    </reaction>
</comment>
<dbReference type="PATRIC" id="fig|1629.5.peg.167"/>
<keyword evidence="7" id="KW-0808">Transferase</keyword>
<evidence type="ECO:0000256" key="8">
    <source>
        <dbReference type="ARBA" id="ARBA00022723"/>
    </source>
</evidence>
<dbReference type="GO" id="GO:0046654">
    <property type="term" value="P:tetrahydrofolate biosynthetic process"/>
    <property type="evidence" value="ECO:0007669"/>
    <property type="project" value="UniProtKB-UniPathway"/>
</dbReference>
<dbReference type="InterPro" id="IPR045031">
    <property type="entry name" value="DHP_synth-like"/>
</dbReference>
<dbReference type="EC" id="2.5.1.15" evidence="5"/>
<dbReference type="Proteomes" id="UP000051992">
    <property type="component" value="Unassembled WGS sequence"/>
</dbReference>